<feature type="domain" description="P/Homo B" evidence="8">
    <location>
        <begin position="637"/>
        <end position="762"/>
    </location>
</feature>
<comment type="caution">
    <text evidence="9">The sequence shown here is derived from an EMBL/GenBank/DDBJ whole genome shotgun (WGS) entry which is preliminary data.</text>
</comment>
<evidence type="ECO:0000313" key="9">
    <source>
        <dbReference type="EMBL" id="PWK83621.1"/>
    </source>
</evidence>
<proteinExistence type="inferred from homology"/>
<dbReference type="GO" id="GO:0046872">
    <property type="term" value="F:metal ion binding"/>
    <property type="evidence" value="ECO:0007669"/>
    <property type="project" value="UniProtKB-KW"/>
</dbReference>
<dbReference type="GO" id="GO:0004252">
    <property type="term" value="F:serine-type endopeptidase activity"/>
    <property type="evidence" value="ECO:0007669"/>
    <property type="project" value="InterPro"/>
</dbReference>
<evidence type="ECO:0000256" key="1">
    <source>
        <dbReference type="ARBA" id="ARBA00005957"/>
    </source>
</evidence>
<evidence type="ECO:0000313" key="10">
    <source>
        <dbReference type="Proteomes" id="UP000246005"/>
    </source>
</evidence>
<reference evidence="9 10" key="1">
    <citation type="submission" date="2018-05" db="EMBL/GenBank/DDBJ databases">
        <title>Genomic Encyclopedia of Type Strains, Phase IV (KMG-IV): sequencing the most valuable type-strain genomes for metagenomic binning, comparative biology and taxonomic classification.</title>
        <authorList>
            <person name="Goeker M."/>
        </authorList>
    </citation>
    <scope>NUCLEOTIDE SEQUENCE [LARGE SCALE GENOMIC DNA]</scope>
    <source>
        <strain evidence="9 10">DSM 45480</strain>
    </source>
</reference>
<dbReference type="PANTHER" id="PTHR12147">
    <property type="entry name" value="METALLOPEPTIDASE M28 FAMILY MEMBER"/>
    <property type="match status" value="1"/>
</dbReference>
<name>A0A316HQQ7_9PSEU</name>
<dbReference type="PANTHER" id="PTHR12147:SF26">
    <property type="entry name" value="PEPTIDASE M28 DOMAIN-CONTAINING PROTEIN"/>
    <property type="match status" value="1"/>
</dbReference>
<dbReference type="InterPro" id="IPR045175">
    <property type="entry name" value="M28_fam"/>
</dbReference>
<dbReference type="RefSeq" id="WP_233440012.1">
    <property type="nucleotide sequence ID" value="NZ_QGHB01000010.1"/>
</dbReference>
<gene>
    <name evidence="9" type="ORF">C8D88_11077</name>
</gene>
<evidence type="ECO:0000256" key="5">
    <source>
        <dbReference type="ARBA" id="ARBA00022801"/>
    </source>
</evidence>
<dbReference type="CDD" id="cd03876">
    <property type="entry name" value="M28_SGAP_like"/>
    <property type="match status" value="1"/>
</dbReference>
<dbReference type="InterPro" id="IPR041756">
    <property type="entry name" value="M28_SGAP-like"/>
</dbReference>
<evidence type="ECO:0000256" key="6">
    <source>
        <dbReference type="ARBA" id="ARBA00022833"/>
    </source>
</evidence>
<dbReference type="InterPro" id="IPR008979">
    <property type="entry name" value="Galactose-bd-like_sf"/>
</dbReference>
<dbReference type="PROSITE" id="PS51318">
    <property type="entry name" value="TAT"/>
    <property type="match status" value="1"/>
</dbReference>
<evidence type="ECO:0000256" key="2">
    <source>
        <dbReference type="ARBA" id="ARBA00022670"/>
    </source>
</evidence>
<dbReference type="Pfam" id="PF01483">
    <property type="entry name" value="P_proprotein"/>
    <property type="match status" value="2"/>
</dbReference>
<evidence type="ECO:0000259" key="8">
    <source>
        <dbReference type="PROSITE" id="PS51829"/>
    </source>
</evidence>
<dbReference type="SUPFAM" id="SSF53187">
    <property type="entry name" value="Zn-dependent exopeptidases"/>
    <property type="match status" value="1"/>
</dbReference>
<dbReference type="InterPro" id="IPR002884">
    <property type="entry name" value="P_dom"/>
</dbReference>
<keyword evidence="6" id="KW-0862">Zinc</keyword>
<keyword evidence="2" id="KW-0645">Protease</keyword>
<dbReference type="SUPFAM" id="SSF49785">
    <property type="entry name" value="Galactose-binding domain-like"/>
    <property type="match status" value="2"/>
</dbReference>
<evidence type="ECO:0000256" key="7">
    <source>
        <dbReference type="SAM" id="SignalP"/>
    </source>
</evidence>
<evidence type="ECO:0000256" key="3">
    <source>
        <dbReference type="ARBA" id="ARBA00022723"/>
    </source>
</evidence>
<dbReference type="Gene3D" id="3.40.630.10">
    <property type="entry name" value="Zn peptidases"/>
    <property type="match status" value="1"/>
</dbReference>
<dbReference type="Gene3D" id="2.60.120.260">
    <property type="entry name" value="Galactose-binding domain-like"/>
    <property type="match status" value="2"/>
</dbReference>
<feature type="signal peptide" evidence="7">
    <location>
        <begin position="1"/>
        <end position="26"/>
    </location>
</feature>
<dbReference type="FunFam" id="3.40.630.10:FF:000066">
    <property type="entry name" value="M28 family peptidase"/>
    <property type="match status" value="1"/>
</dbReference>
<dbReference type="GO" id="GO:0004177">
    <property type="term" value="F:aminopeptidase activity"/>
    <property type="evidence" value="ECO:0007669"/>
    <property type="project" value="InterPro"/>
</dbReference>
<dbReference type="AlphaFoldDB" id="A0A316HQQ7"/>
<organism evidence="9 10">
    <name type="scientific">Lentzea atacamensis</name>
    <dbReference type="NCBI Taxonomy" id="531938"/>
    <lineage>
        <taxon>Bacteria</taxon>
        <taxon>Bacillati</taxon>
        <taxon>Actinomycetota</taxon>
        <taxon>Actinomycetes</taxon>
        <taxon>Pseudonocardiales</taxon>
        <taxon>Pseudonocardiaceae</taxon>
        <taxon>Lentzea</taxon>
    </lineage>
</organism>
<dbReference type="InterPro" id="IPR007484">
    <property type="entry name" value="Peptidase_M28"/>
</dbReference>
<protein>
    <submittedName>
        <fullName evidence="9">Proprotein convertase P-domain-containing protein</fullName>
    </submittedName>
</protein>
<feature type="domain" description="P/Homo B" evidence="8">
    <location>
        <begin position="28"/>
        <end position="153"/>
    </location>
</feature>
<feature type="chain" id="PRO_5016301259" evidence="7">
    <location>
        <begin position="27"/>
        <end position="762"/>
    </location>
</feature>
<dbReference type="GO" id="GO:0006508">
    <property type="term" value="P:proteolysis"/>
    <property type="evidence" value="ECO:0007669"/>
    <property type="project" value="UniProtKB-KW"/>
</dbReference>
<comment type="similarity">
    <text evidence="1">Belongs to the peptidase M28 family. M28A subfamily.</text>
</comment>
<evidence type="ECO:0000256" key="4">
    <source>
        <dbReference type="ARBA" id="ARBA00022729"/>
    </source>
</evidence>
<sequence length="762" mass="77139">MRRRRPLLSTALATVVAAAMIVPAAAASAPSANLACSGASDTDVAIGDNTTVESPITIADCAAAASATSRVPVKIVHTYIGDLLVSLVAPDGTAYPLHNRTGGSADNIDQTYTVDLSSETANGTWRLRVNDNAANDVGRIDSWSLNLGGSTPADDFSVAVSPASGSVAAGSSAATTVQTQTTSGQAQTVQLTASGLPSGATASFNPASVTTGANSVLTISTSASTPAGTYPVTVRAAGNTAKTATYTLTVTSGGGVQIPDIDITAVRQHLTQFATIASQNGGNRRSTTAGYRASVTYVKDKLAAAGFTVFEQPCTSGCTTGAGPNVIAEWPGGNASNVYMFGAHLDSVSAGPGINDNASGSSALLETALMLARTNPTMLNKVRFAWWTDEEQGLNGSRFYVSQLPSTERTKIKTYYNFDMVGSVNGGYFINNINSTQSAHMKAYWDSLSLSPEENTEGRNRSDDASFTNAGIPASGYAMGASATKTSAQAAKWGGTAGSAFDPCYHRACDTTANISDTHLNRAVDGIAYTLWKSAVGGSPAADFSVAVSPTSGSVTAGSSASATVQTQTVTGQPQTVQLSASGLPAGATASFNPAAVSTGGSSTLTISTTAAAVNGTFPITITAAGSVSRTTTYSLTVTGGSGGSCSGTNPNDVAIPDAGAAVDSDLVISGCPVAPSARASVAVNIRHTYIGDLTVSLIAPDGTAYSLHNRGGGSADNINQTYTVDVSTESANGTWKLRVRDVAQADVGTIDTWSLDLNPAV</sequence>
<accession>A0A316HQQ7</accession>
<dbReference type="EMBL" id="QGHB01000010">
    <property type="protein sequence ID" value="PWK83621.1"/>
    <property type="molecule type" value="Genomic_DNA"/>
</dbReference>
<keyword evidence="4 7" id="KW-0732">Signal</keyword>
<dbReference type="Proteomes" id="UP000246005">
    <property type="component" value="Unassembled WGS sequence"/>
</dbReference>
<dbReference type="PROSITE" id="PS51829">
    <property type="entry name" value="P_HOMO_B"/>
    <property type="match status" value="2"/>
</dbReference>
<dbReference type="GO" id="GO:0008235">
    <property type="term" value="F:metalloexopeptidase activity"/>
    <property type="evidence" value="ECO:0007669"/>
    <property type="project" value="InterPro"/>
</dbReference>
<keyword evidence="3" id="KW-0479">Metal-binding</keyword>
<keyword evidence="5" id="KW-0378">Hydrolase</keyword>
<dbReference type="Pfam" id="PF04389">
    <property type="entry name" value="Peptidase_M28"/>
    <property type="match status" value="1"/>
</dbReference>
<dbReference type="InterPro" id="IPR006311">
    <property type="entry name" value="TAT_signal"/>
</dbReference>